<protein>
    <recommendedName>
        <fullName evidence="2">Protein kinase domain-containing protein</fullName>
    </recommendedName>
</protein>
<feature type="compositionally biased region" description="Basic and acidic residues" evidence="1">
    <location>
        <begin position="1"/>
        <end position="15"/>
    </location>
</feature>
<feature type="compositionally biased region" description="Basic residues" evidence="1">
    <location>
        <begin position="455"/>
        <end position="481"/>
    </location>
</feature>
<dbReference type="Proteomes" id="UP000298663">
    <property type="component" value="Unassembled WGS sequence"/>
</dbReference>
<evidence type="ECO:0000313" key="4">
    <source>
        <dbReference type="Proteomes" id="UP000298663"/>
    </source>
</evidence>
<dbReference type="GO" id="GO:0005524">
    <property type="term" value="F:ATP binding"/>
    <property type="evidence" value="ECO:0007669"/>
    <property type="project" value="InterPro"/>
</dbReference>
<dbReference type="SUPFAM" id="SSF56112">
    <property type="entry name" value="Protein kinase-like (PK-like)"/>
    <property type="match status" value="1"/>
</dbReference>
<feature type="region of interest" description="Disordered" evidence="1">
    <location>
        <begin position="597"/>
        <end position="665"/>
    </location>
</feature>
<dbReference type="SMART" id="SM00220">
    <property type="entry name" value="S_TKc"/>
    <property type="match status" value="1"/>
</dbReference>
<evidence type="ECO:0000313" key="3">
    <source>
        <dbReference type="EMBL" id="TKR61411.1"/>
    </source>
</evidence>
<gene>
    <name evidence="3" type="ORF">L596_028520</name>
</gene>
<dbReference type="OrthoDB" id="2687620at2759"/>
<dbReference type="STRING" id="34508.A0A4U5LYP3"/>
<feature type="compositionally biased region" description="Basic residues" evidence="1">
    <location>
        <begin position="505"/>
        <end position="515"/>
    </location>
</feature>
<feature type="compositionally biased region" description="Basic and acidic residues" evidence="1">
    <location>
        <begin position="603"/>
        <end position="617"/>
    </location>
</feature>
<proteinExistence type="predicted"/>
<keyword evidence="4" id="KW-1185">Reference proteome</keyword>
<dbReference type="PROSITE" id="PS50011">
    <property type="entry name" value="PROTEIN_KINASE_DOM"/>
    <property type="match status" value="1"/>
</dbReference>
<dbReference type="InterPro" id="IPR050235">
    <property type="entry name" value="CK1_Ser-Thr_kinase"/>
</dbReference>
<dbReference type="InterPro" id="IPR011009">
    <property type="entry name" value="Kinase-like_dom_sf"/>
</dbReference>
<feature type="region of interest" description="Disordered" evidence="1">
    <location>
        <begin position="1"/>
        <end position="84"/>
    </location>
</feature>
<evidence type="ECO:0000259" key="2">
    <source>
        <dbReference type="PROSITE" id="PS50011"/>
    </source>
</evidence>
<dbReference type="AlphaFoldDB" id="A0A4U5LYP3"/>
<feature type="compositionally biased region" description="Basic and acidic residues" evidence="1">
    <location>
        <begin position="652"/>
        <end position="665"/>
    </location>
</feature>
<dbReference type="GO" id="GO:0004672">
    <property type="term" value="F:protein kinase activity"/>
    <property type="evidence" value="ECO:0007669"/>
    <property type="project" value="InterPro"/>
</dbReference>
<dbReference type="Gene3D" id="1.10.510.10">
    <property type="entry name" value="Transferase(Phosphotransferase) domain 1"/>
    <property type="match status" value="1"/>
</dbReference>
<evidence type="ECO:0000256" key="1">
    <source>
        <dbReference type="SAM" id="MobiDB-lite"/>
    </source>
</evidence>
<reference evidence="3 4" key="1">
    <citation type="journal article" date="2015" name="Genome Biol.">
        <title>Comparative genomics of Steinernema reveals deeply conserved gene regulatory networks.</title>
        <authorList>
            <person name="Dillman A.R."/>
            <person name="Macchietto M."/>
            <person name="Porter C.F."/>
            <person name="Rogers A."/>
            <person name="Williams B."/>
            <person name="Antoshechkin I."/>
            <person name="Lee M.M."/>
            <person name="Goodwin Z."/>
            <person name="Lu X."/>
            <person name="Lewis E.E."/>
            <person name="Goodrich-Blair H."/>
            <person name="Stock S.P."/>
            <person name="Adams B.J."/>
            <person name="Sternberg P.W."/>
            <person name="Mortazavi A."/>
        </authorList>
    </citation>
    <scope>NUCLEOTIDE SEQUENCE [LARGE SCALE GENOMIC DNA]</scope>
    <source>
        <strain evidence="3 4">ALL</strain>
    </source>
</reference>
<accession>A0A4U5LYP3</accession>
<comment type="caution">
    <text evidence="3">The sequence shown here is derived from an EMBL/GenBank/DDBJ whole genome shotgun (WGS) entry which is preliminary data.</text>
</comment>
<reference evidence="3 4" key="2">
    <citation type="journal article" date="2019" name="G3 (Bethesda)">
        <title>Hybrid Assembly of the Genome of the Entomopathogenic Nematode Steinernema carpocapsae Identifies the X-Chromosome.</title>
        <authorList>
            <person name="Serra L."/>
            <person name="Macchietto M."/>
            <person name="Macias-Munoz A."/>
            <person name="McGill C.J."/>
            <person name="Rodriguez I.M."/>
            <person name="Rodriguez B."/>
            <person name="Murad R."/>
            <person name="Mortazavi A."/>
        </authorList>
    </citation>
    <scope>NUCLEOTIDE SEQUENCE [LARGE SCALE GENOMIC DNA]</scope>
    <source>
        <strain evidence="3 4">ALL</strain>
    </source>
</reference>
<feature type="region of interest" description="Disordered" evidence="1">
    <location>
        <begin position="432"/>
        <end position="554"/>
    </location>
</feature>
<name>A0A4U5LYP3_STECR</name>
<feature type="compositionally biased region" description="Basic residues" evidence="1">
    <location>
        <begin position="66"/>
        <end position="77"/>
    </location>
</feature>
<dbReference type="PANTHER" id="PTHR11909">
    <property type="entry name" value="CASEIN KINASE-RELATED"/>
    <property type="match status" value="1"/>
</dbReference>
<dbReference type="InterPro" id="IPR000719">
    <property type="entry name" value="Prot_kinase_dom"/>
</dbReference>
<dbReference type="EMBL" id="AZBU02000011">
    <property type="protein sequence ID" value="TKR61411.1"/>
    <property type="molecule type" value="Genomic_DNA"/>
</dbReference>
<sequence length="665" mass="75446">MQKRPLSKESRRLSNEARQLSNETRHSLPHKSPRKTPASATRKNHQQRGKSPVNRGQAGGFVYNKSSHRSPSAKKKNSHEVSTNKILIHSRPKHVILKPGSAIKFIKKIALEKDKPPKQLVFTYIVVGPYKPWNSMIGAVYSVQTKKMRRALMMKTEYIDADTRKGLEIEAAVYQSAEYGKTVTEHLLKFIDFQETKTYRVLITEPIGITLEELVANGKLHTTVAVRFAFETFKALEELHSLGFVHRDVKPANFAIGTGDHQNRVMINDLQTSLKSGSEVKSKFWFIGSQRYASRFAYEGNTHTFMCDIESWLLMCIDFFDPAVLPWHRFARQKAKTLELKRAFFKDIRQYPNILGILPDQFDAIYANVKVTNYKSKPPYSYISDLLSISLDQLEIDTEEPFNDQFSFHRDNTVVDEGEEAPMDTREAAEIEVGNQDTVEEGVSNQVPVKMPSDRHHKSAPRPKTHSAPKKSRVSGLKKIKTSGVNRKASGFLPRPPPKGDPSPRRKNKEKKRKDVKAAEAPDYVISSTVDKLTKKSPAKNRENEDGYAIIQPDPEAIESLKKTMEEEKVPKSKTIEEVKVPKAKTLKAKTLTSLKNVSKKATAMERKTTTKVKTEENDVSVEEPFKQEQKPKHKTSKKVKPEENDVALESPKQESDPKAKTSQC</sequence>
<dbReference type="Pfam" id="PF00069">
    <property type="entry name" value="Pkinase"/>
    <property type="match status" value="1"/>
</dbReference>
<organism evidence="3 4">
    <name type="scientific">Steinernema carpocapsae</name>
    <name type="common">Entomopathogenic nematode</name>
    <dbReference type="NCBI Taxonomy" id="34508"/>
    <lineage>
        <taxon>Eukaryota</taxon>
        <taxon>Metazoa</taxon>
        <taxon>Ecdysozoa</taxon>
        <taxon>Nematoda</taxon>
        <taxon>Chromadorea</taxon>
        <taxon>Rhabditida</taxon>
        <taxon>Tylenchina</taxon>
        <taxon>Panagrolaimomorpha</taxon>
        <taxon>Strongyloidoidea</taxon>
        <taxon>Steinernematidae</taxon>
        <taxon>Steinernema</taxon>
    </lineage>
</organism>
<feature type="domain" description="Protein kinase" evidence="2">
    <location>
        <begin position="126"/>
        <end position="391"/>
    </location>
</feature>